<evidence type="ECO:0000313" key="5">
    <source>
        <dbReference type="Proteomes" id="UP001232063"/>
    </source>
</evidence>
<evidence type="ECO:0000256" key="1">
    <source>
        <dbReference type="ARBA" id="ARBA00022553"/>
    </source>
</evidence>
<feature type="modified residue" description="4-aspartylphosphate" evidence="2">
    <location>
        <position position="64"/>
    </location>
</feature>
<dbReference type="PANTHER" id="PTHR44591:SF3">
    <property type="entry name" value="RESPONSE REGULATORY DOMAIN-CONTAINING PROTEIN"/>
    <property type="match status" value="1"/>
</dbReference>
<dbReference type="Proteomes" id="UP001232063">
    <property type="component" value="Unassembled WGS sequence"/>
</dbReference>
<proteinExistence type="predicted"/>
<dbReference type="RefSeq" id="WP_314518439.1">
    <property type="nucleotide sequence ID" value="NZ_JASJOU010000018.1"/>
</dbReference>
<dbReference type="PANTHER" id="PTHR44591">
    <property type="entry name" value="STRESS RESPONSE REGULATOR PROTEIN 1"/>
    <property type="match status" value="1"/>
</dbReference>
<keyword evidence="5" id="KW-1185">Reference proteome</keyword>
<dbReference type="InterPro" id="IPR011006">
    <property type="entry name" value="CheY-like_superfamily"/>
</dbReference>
<evidence type="ECO:0000259" key="3">
    <source>
        <dbReference type="PROSITE" id="PS50110"/>
    </source>
</evidence>
<dbReference type="PROSITE" id="PS50110">
    <property type="entry name" value="RESPONSE_REGULATORY"/>
    <property type="match status" value="1"/>
</dbReference>
<dbReference type="AlphaFoldDB" id="A0AAE3RDE4"/>
<dbReference type="Pfam" id="PF00072">
    <property type="entry name" value="Response_reg"/>
    <property type="match status" value="1"/>
</dbReference>
<dbReference type="Gene3D" id="3.40.50.2300">
    <property type="match status" value="1"/>
</dbReference>
<dbReference type="EMBL" id="JASJOU010000018">
    <property type="protein sequence ID" value="MDJ1505897.1"/>
    <property type="molecule type" value="Genomic_DNA"/>
</dbReference>
<sequence>MLYTHINPSGPILIIEDDEDDQLILNRILKELNLIDKVIYFSTPIEALDYLQQATVHPFILICDINMPMINGIEFKKQIDQDPVLKAKCTPFIFWSTSINDTLVHQAYTETTIQGFFQKSCTYNELKQQLYYILGYWYYCQHPVFE</sequence>
<feature type="domain" description="Response regulatory" evidence="3">
    <location>
        <begin position="11"/>
        <end position="134"/>
    </location>
</feature>
<organism evidence="4 5">
    <name type="scientific">Xanthocytophaga agilis</name>
    <dbReference type="NCBI Taxonomy" id="3048010"/>
    <lineage>
        <taxon>Bacteria</taxon>
        <taxon>Pseudomonadati</taxon>
        <taxon>Bacteroidota</taxon>
        <taxon>Cytophagia</taxon>
        <taxon>Cytophagales</taxon>
        <taxon>Rhodocytophagaceae</taxon>
        <taxon>Xanthocytophaga</taxon>
    </lineage>
</organism>
<comment type="caution">
    <text evidence="4">The sequence shown here is derived from an EMBL/GenBank/DDBJ whole genome shotgun (WGS) entry which is preliminary data.</text>
</comment>
<gene>
    <name evidence="4" type="ORF">QNI22_34890</name>
</gene>
<reference evidence="4" key="1">
    <citation type="submission" date="2023-05" db="EMBL/GenBank/DDBJ databases">
        <authorList>
            <person name="Zhang X."/>
        </authorList>
    </citation>
    <scope>NUCLEOTIDE SEQUENCE</scope>
    <source>
        <strain evidence="4">BD1B2-1</strain>
    </source>
</reference>
<evidence type="ECO:0000313" key="4">
    <source>
        <dbReference type="EMBL" id="MDJ1505897.1"/>
    </source>
</evidence>
<dbReference type="InterPro" id="IPR001789">
    <property type="entry name" value="Sig_transdc_resp-reg_receiver"/>
</dbReference>
<accession>A0AAE3RDE4</accession>
<name>A0AAE3RDE4_9BACT</name>
<dbReference type="SMART" id="SM00448">
    <property type="entry name" value="REC"/>
    <property type="match status" value="1"/>
</dbReference>
<dbReference type="InterPro" id="IPR050595">
    <property type="entry name" value="Bact_response_regulator"/>
</dbReference>
<dbReference type="GO" id="GO:0000160">
    <property type="term" value="P:phosphorelay signal transduction system"/>
    <property type="evidence" value="ECO:0007669"/>
    <property type="project" value="InterPro"/>
</dbReference>
<protein>
    <submittedName>
        <fullName evidence="4">Response regulator</fullName>
    </submittedName>
</protein>
<keyword evidence="1 2" id="KW-0597">Phosphoprotein</keyword>
<dbReference type="SUPFAM" id="SSF52172">
    <property type="entry name" value="CheY-like"/>
    <property type="match status" value="1"/>
</dbReference>
<evidence type="ECO:0000256" key="2">
    <source>
        <dbReference type="PROSITE-ProRule" id="PRU00169"/>
    </source>
</evidence>